<evidence type="ECO:0000256" key="7">
    <source>
        <dbReference type="ARBA" id="ARBA00023134"/>
    </source>
</evidence>
<dbReference type="SUPFAM" id="SSF55620">
    <property type="entry name" value="Tetrahydrobiopterin biosynthesis enzymes-like"/>
    <property type="match status" value="1"/>
</dbReference>
<comment type="caution">
    <text evidence="10">The sequence shown here is derived from an EMBL/GenBank/DDBJ whole genome shotgun (WGS) entry which is preliminary data.</text>
</comment>
<dbReference type="InterPro" id="IPR001474">
    <property type="entry name" value="GTP_CycHdrlase_I"/>
</dbReference>
<dbReference type="GO" id="GO:0005525">
    <property type="term" value="F:GTP binding"/>
    <property type="evidence" value="ECO:0007669"/>
    <property type="project" value="UniProtKB-KW"/>
</dbReference>
<dbReference type="Gene3D" id="3.30.1130.10">
    <property type="match status" value="1"/>
</dbReference>
<dbReference type="GO" id="GO:0008270">
    <property type="term" value="F:zinc ion binding"/>
    <property type="evidence" value="ECO:0007669"/>
    <property type="project" value="UniProtKB-UniRule"/>
</dbReference>
<evidence type="ECO:0000256" key="1">
    <source>
        <dbReference type="ARBA" id="ARBA00001052"/>
    </source>
</evidence>
<dbReference type="InterPro" id="IPR043133">
    <property type="entry name" value="GTP-CH-I_C/QueF"/>
</dbReference>
<dbReference type="GO" id="GO:0046654">
    <property type="term" value="P:tetrahydrofolate biosynthetic process"/>
    <property type="evidence" value="ECO:0007669"/>
    <property type="project" value="UniProtKB-UniRule"/>
</dbReference>
<evidence type="ECO:0000256" key="6">
    <source>
        <dbReference type="ARBA" id="ARBA00022801"/>
    </source>
</evidence>
<accession>A0A368E1I2</accession>
<evidence type="ECO:0000313" key="10">
    <source>
        <dbReference type="EMBL" id="RCL77396.1"/>
    </source>
</evidence>
<dbReference type="FunFam" id="1.10.286.10:FF:000001">
    <property type="entry name" value="GTP cyclohydrolase 1"/>
    <property type="match status" value="1"/>
</dbReference>
<evidence type="ECO:0000256" key="5">
    <source>
        <dbReference type="ARBA" id="ARBA00022563"/>
    </source>
</evidence>
<dbReference type="GO" id="GO:0006729">
    <property type="term" value="P:tetrahydrobiopterin biosynthetic process"/>
    <property type="evidence" value="ECO:0007669"/>
    <property type="project" value="TreeGrafter"/>
</dbReference>
<dbReference type="InterPro" id="IPR020602">
    <property type="entry name" value="GTP_CycHdrlase_I_dom"/>
</dbReference>
<dbReference type="GO" id="GO:0006730">
    <property type="term" value="P:one-carbon metabolic process"/>
    <property type="evidence" value="ECO:0007669"/>
    <property type="project" value="UniProtKB-UniRule"/>
</dbReference>
<feature type="binding site" evidence="8">
    <location>
        <position position="172"/>
    </location>
    <ligand>
        <name>Zn(2+)</name>
        <dbReference type="ChEBI" id="CHEBI:29105"/>
    </ligand>
</feature>
<dbReference type="EMBL" id="QOQF01000009">
    <property type="protein sequence ID" value="RCL77396.1"/>
    <property type="molecule type" value="Genomic_DNA"/>
</dbReference>
<organism evidence="10 11">
    <name type="scientific">PS1 clade bacterium</name>
    <dbReference type="NCBI Taxonomy" id="2175152"/>
    <lineage>
        <taxon>Bacteria</taxon>
        <taxon>Pseudomonadati</taxon>
        <taxon>Pseudomonadota</taxon>
        <taxon>Alphaproteobacteria</taxon>
        <taxon>PS1 clade</taxon>
    </lineage>
</organism>
<gene>
    <name evidence="8 10" type="primary">folE</name>
    <name evidence="10" type="ORF">DBW69_03640</name>
</gene>
<comment type="subunit">
    <text evidence="8">Homopolymer.</text>
</comment>
<feature type="binding site" evidence="8">
    <location>
        <position position="101"/>
    </location>
    <ligand>
        <name>Zn(2+)</name>
        <dbReference type="ChEBI" id="CHEBI:29105"/>
    </ligand>
</feature>
<keyword evidence="5 8" id="KW-0554">One-carbon metabolism</keyword>
<comment type="catalytic activity">
    <reaction evidence="1 8">
        <text>GTP + H2O = 7,8-dihydroneopterin 3'-triphosphate + formate + H(+)</text>
        <dbReference type="Rhea" id="RHEA:17473"/>
        <dbReference type="ChEBI" id="CHEBI:15377"/>
        <dbReference type="ChEBI" id="CHEBI:15378"/>
        <dbReference type="ChEBI" id="CHEBI:15740"/>
        <dbReference type="ChEBI" id="CHEBI:37565"/>
        <dbReference type="ChEBI" id="CHEBI:58462"/>
        <dbReference type="EC" id="3.5.4.16"/>
    </reaction>
</comment>
<sequence length="210" mass="23748">MDVRVDDSKNVNDVVNERDVKVAKPSRETAEEAVRTLIAWAGDNPEREGLIDTPKRVVNAYQEFFAGYEEDPEEVLGRTFEDVEGYDDMVMLRDIDLESHCEHHMVAILGKVHIAYMPVERVVGISKLARVIEIYAKRLQTQETMTAQIVDCIQRVLEPAGVALLVDAKHQCMTTRGIKKPDVATITTRFTGVFANDPRMEARFLAMINN</sequence>
<evidence type="ECO:0000256" key="4">
    <source>
        <dbReference type="ARBA" id="ARBA00011857"/>
    </source>
</evidence>
<dbReference type="InterPro" id="IPR018234">
    <property type="entry name" value="GTP_CycHdrlase_I_CS"/>
</dbReference>
<dbReference type="PANTHER" id="PTHR11109">
    <property type="entry name" value="GTP CYCLOHYDROLASE I"/>
    <property type="match status" value="1"/>
</dbReference>
<dbReference type="NCBIfam" id="NF006825">
    <property type="entry name" value="PRK09347.1-2"/>
    <property type="match status" value="1"/>
</dbReference>
<dbReference type="GO" id="GO:0003934">
    <property type="term" value="F:GTP cyclohydrolase I activity"/>
    <property type="evidence" value="ECO:0007669"/>
    <property type="project" value="UniProtKB-UniRule"/>
</dbReference>
<dbReference type="Gene3D" id="1.10.286.10">
    <property type="match status" value="1"/>
</dbReference>
<dbReference type="PROSITE" id="PS00859">
    <property type="entry name" value="GTP_CYCLOHYDROL_1_1"/>
    <property type="match status" value="1"/>
</dbReference>
<dbReference type="HAMAP" id="MF_00223">
    <property type="entry name" value="FolE"/>
    <property type="match status" value="1"/>
</dbReference>
<comment type="pathway">
    <text evidence="2 8">Cofactor biosynthesis; 7,8-dihydroneopterin triphosphate biosynthesis; 7,8-dihydroneopterin triphosphate from GTP: step 1/1.</text>
</comment>
<dbReference type="Pfam" id="PF01227">
    <property type="entry name" value="GTP_cyclohydroI"/>
    <property type="match status" value="1"/>
</dbReference>
<keyword evidence="7 8" id="KW-0342">GTP-binding</keyword>
<dbReference type="Proteomes" id="UP000252132">
    <property type="component" value="Unassembled WGS sequence"/>
</dbReference>
<evidence type="ECO:0000256" key="8">
    <source>
        <dbReference type="HAMAP-Rule" id="MF_00223"/>
    </source>
</evidence>
<name>A0A368E1I2_9PROT</name>
<feature type="binding site" evidence="8">
    <location>
        <position position="104"/>
    </location>
    <ligand>
        <name>Zn(2+)</name>
        <dbReference type="ChEBI" id="CHEBI:29105"/>
    </ligand>
</feature>
<evidence type="ECO:0000256" key="3">
    <source>
        <dbReference type="ARBA" id="ARBA00008085"/>
    </source>
</evidence>
<keyword evidence="8" id="KW-0547">Nucleotide-binding</keyword>
<dbReference type="EC" id="3.5.4.16" evidence="8"/>
<feature type="domain" description="GTP cyclohydrolase I" evidence="9">
    <location>
        <begin position="31"/>
        <end position="208"/>
    </location>
</feature>
<reference evidence="10 11" key="1">
    <citation type="journal article" date="2018" name="Microbiome">
        <title>Fine metagenomic profile of the Mediterranean stratified and mixed water columns revealed by assembly and recruitment.</title>
        <authorList>
            <person name="Haro-Moreno J.M."/>
            <person name="Lopez-Perez M."/>
            <person name="De La Torre J.R."/>
            <person name="Picazo A."/>
            <person name="Camacho A."/>
            <person name="Rodriguez-Valera F."/>
        </authorList>
    </citation>
    <scope>NUCLEOTIDE SEQUENCE [LARGE SCALE GENOMIC DNA]</scope>
    <source>
        <strain evidence="10">MED-G55</strain>
    </source>
</reference>
<protein>
    <recommendedName>
        <fullName evidence="8">GTP cyclohydrolase 1</fullName>
        <ecNumber evidence="8">3.5.4.16</ecNumber>
    </recommendedName>
    <alternativeName>
        <fullName evidence="8">GTP cyclohydrolase I</fullName>
        <shortName evidence="8">GTP-CH-I</shortName>
    </alternativeName>
</protein>
<dbReference type="NCBIfam" id="NF006826">
    <property type="entry name" value="PRK09347.1-3"/>
    <property type="match status" value="1"/>
</dbReference>
<proteinExistence type="inferred from homology"/>
<evidence type="ECO:0000313" key="11">
    <source>
        <dbReference type="Proteomes" id="UP000252132"/>
    </source>
</evidence>
<keyword evidence="8" id="KW-0862">Zinc</keyword>
<dbReference type="UniPathway" id="UPA00848">
    <property type="reaction ID" value="UER00151"/>
</dbReference>
<dbReference type="GO" id="GO:0005737">
    <property type="term" value="C:cytoplasm"/>
    <property type="evidence" value="ECO:0007669"/>
    <property type="project" value="TreeGrafter"/>
</dbReference>
<comment type="similarity">
    <text evidence="3 8">Belongs to the GTP cyclohydrolase I family.</text>
</comment>
<dbReference type="AlphaFoldDB" id="A0A368E1I2"/>
<keyword evidence="6 8" id="KW-0378">Hydrolase</keyword>
<keyword evidence="8" id="KW-0479">Metal-binding</keyword>
<evidence type="ECO:0000256" key="2">
    <source>
        <dbReference type="ARBA" id="ARBA00005080"/>
    </source>
</evidence>
<evidence type="ECO:0000259" key="9">
    <source>
        <dbReference type="Pfam" id="PF01227"/>
    </source>
</evidence>
<dbReference type="NCBIfam" id="TIGR00063">
    <property type="entry name" value="folE"/>
    <property type="match status" value="1"/>
</dbReference>
<dbReference type="FunFam" id="3.30.1130.10:FF:000001">
    <property type="entry name" value="GTP cyclohydrolase 1"/>
    <property type="match status" value="1"/>
</dbReference>
<dbReference type="InterPro" id="IPR043134">
    <property type="entry name" value="GTP-CH-I_N"/>
</dbReference>
<dbReference type="PANTHER" id="PTHR11109:SF7">
    <property type="entry name" value="GTP CYCLOHYDROLASE 1"/>
    <property type="match status" value="1"/>
</dbReference>
<comment type="subunit">
    <text evidence="4">Toroid-shaped homodecamer, composed of two pentamers of five dimers.</text>
</comment>